<evidence type="ECO:0000256" key="1">
    <source>
        <dbReference type="ARBA" id="ARBA00022553"/>
    </source>
</evidence>
<dbReference type="SUPFAM" id="SSF55785">
    <property type="entry name" value="PYP-like sensor domain (PAS domain)"/>
    <property type="match status" value="1"/>
</dbReference>
<feature type="domain" description="Histidine kinase" evidence="3">
    <location>
        <begin position="182"/>
        <end position="394"/>
    </location>
</feature>
<evidence type="ECO:0000259" key="3">
    <source>
        <dbReference type="PROSITE" id="PS50109"/>
    </source>
</evidence>
<dbReference type="AlphaFoldDB" id="A0A0C1QUG4"/>
<feature type="region of interest" description="Disordered" evidence="2">
    <location>
        <begin position="1"/>
        <end position="29"/>
    </location>
</feature>
<feature type="compositionally biased region" description="Basic and acidic residues" evidence="2">
    <location>
        <begin position="1"/>
        <end position="11"/>
    </location>
</feature>
<dbReference type="EMBL" id="JXBL01000001">
    <property type="protein sequence ID" value="KIE41861.1"/>
    <property type="molecule type" value="Genomic_DNA"/>
</dbReference>
<keyword evidence="1" id="KW-0597">Phosphoprotein</keyword>
<dbReference type="SMART" id="SM00387">
    <property type="entry name" value="HATPase_c"/>
    <property type="match status" value="1"/>
</dbReference>
<keyword evidence="4" id="KW-0418">Kinase</keyword>
<dbReference type="Pfam" id="PF02518">
    <property type="entry name" value="HATPase_c"/>
    <property type="match status" value="1"/>
</dbReference>
<organism evidence="4 5">
    <name type="scientific">Geobacter soli</name>
    <dbReference type="NCBI Taxonomy" id="1510391"/>
    <lineage>
        <taxon>Bacteria</taxon>
        <taxon>Pseudomonadati</taxon>
        <taxon>Thermodesulfobacteriota</taxon>
        <taxon>Desulfuromonadia</taxon>
        <taxon>Geobacterales</taxon>
        <taxon>Geobacteraceae</taxon>
        <taxon>Geobacter</taxon>
    </lineage>
</organism>
<proteinExistence type="predicted"/>
<dbReference type="PROSITE" id="PS50109">
    <property type="entry name" value="HIS_KIN"/>
    <property type="match status" value="1"/>
</dbReference>
<dbReference type="PANTHER" id="PTHR43547:SF2">
    <property type="entry name" value="HYBRID SIGNAL TRANSDUCTION HISTIDINE KINASE C"/>
    <property type="match status" value="1"/>
</dbReference>
<keyword evidence="5" id="KW-1185">Reference proteome</keyword>
<dbReference type="Gene3D" id="3.30.450.20">
    <property type="entry name" value="PAS domain"/>
    <property type="match status" value="1"/>
</dbReference>
<comment type="caution">
    <text evidence="4">The sequence shown here is derived from an EMBL/GenBank/DDBJ whole genome shotgun (WGS) entry which is preliminary data.</text>
</comment>
<keyword evidence="4" id="KW-0808">Transferase</keyword>
<evidence type="ECO:0000313" key="4">
    <source>
        <dbReference type="EMBL" id="KIE41861.1"/>
    </source>
</evidence>
<dbReference type="InterPro" id="IPR005467">
    <property type="entry name" value="His_kinase_dom"/>
</dbReference>
<evidence type="ECO:0000313" key="5">
    <source>
        <dbReference type="Proteomes" id="UP000031433"/>
    </source>
</evidence>
<name>A0A0C1QUG4_9BACT</name>
<evidence type="ECO:0000256" key="2">
    <source>
        <dbReference type="SAM" id="MobiDB-lite"/>
    </source>
</evidence>
<sequence>MLPVADDKKQTPPETTPASHFAPAERASDRQVAEVSERVLVDRALGALIEALPDYILVLNRERQVVAANQRLLEAFGLTDMGAVLGKRPGEAFGCIFASDGPGGCGTDHHCSVCGAVRSILECQENNAPSCHECRITLNRAGGLSLDLEVLSNPAQVDGIPVTVCIIRDISDRKRRSILERVFFHDVINTVGGLHGIAALLAEGKGISPEKEAEYKEWMVHLSNRLIDEINHHRKLLAAERGEFRPDLGMVDVQQLAREVQALYVNHDIARGRRLVLGPLAELTIVSDLQILRRILGNLVKNALEATPEGGTVTIAARQEGDGVSFTVHNPGLIPPEVQLQIFQRSFSTKEGTGRGIGTYSVRLFGERYLKGTITFTSTEREGTTFTASFPRQIS</sequence>
<accession>A0A0C1QUG4</accession>
<protein>
    <submittedName>
        <fullName evidence="4">Histidine kinase</fullName>
    </submittedName>
</protein>
<reference evidence="4 5" key="1">
    <citation type="submission" date="2015-01" db="EMBL/GenBank/DDBJ databases">
        <title>Genome sequence of the anaerobic bacterium Geobacter soli GSS01, a dissimilatory Fe(III) reducer from soil.</title>
        <authorList>
            <person name="Yang G."/>
            <person name="Zhou S."/>
        </authorList>
    </citation>
    <scope>NUCLEOTIDE SEQUENCE [LARGE SCALE GENOMIC DNA]</scope>
    <source>
        <strain evidence="4 5">GSS01</strain>
    </source>
</reference>
<dbReference type="InterPro" id="IPR003594">
    <property type="entry name" value="HATPase_dom"/>
</dbReference>
<dbReference type="GO" id="GO:0000155">
    <property type="term" value="F:phosphorelay sensor kinase activity"/>
    <property type="evidence" value="ECO:0007669"/>
    <property type="project" value="TreeGrafter"/>
</dbReference>
<dbReference type="SUPFAM" id="SSF55874">
    <property type="entry name" value="ATPase domain of HSP90 chaperone/DNA topoisomerase II/histidine kinase"/>
    <property type="match status" value="1"/>
</dbReference>
<dbReference type="Proteomes" id="UP000031433">
    <property type="component" value="Unassembled WGS sequence"/>
</dbReference>
<gene>
    <name evidence="4" type="ORF">SE37_04050</name>
</gene>
<dbReference type="Gene3D" id="3.30.565.10">
    <property type="entry name" value="Histidine kinase-like ATPase, C-terminal domain"/>
    <property type="match status" value="1"/>
</dbReference>
<dbReference type="InterPro" id="IPR036890">
    <property type="entry name" value="HATPase_C_sf"/>
</dbReference>
<dbReference type="InterPro" id="IPR035965">
    <property type="entry name" value="PAS-like_dom_sf"/>
</dbReference>
<dbReference type="PANTHER" id="PTHR43547">
    <property type="entry name" value="TWO-COMPONENT HISTIDINE KINASE"/>
    <property type="match status" value="1"/>
</dbReference>